<dbReference type="Proteomes" id="UP000287033">
    <property type="component" value="Unassembled WGS sequence"/>
</dbReference>
<reference evidence="16 17" key="1">
    <citation type="journal article" date="2018" name="Nat. Ecol. Evol.">
        <title>Shark genomes provide insights into elasmobranch evolution and the origin of vertebrates.</title>
        <authorList>
            <person name="Hara Y"/>
            <person name="Yamaguchi K"/>
            <person name="Onimaru K"/>
            <person name="Kadota M"/>
            <person name="Koyanagi M"/>
            <person name="Keeley SD"/>
            <person name="Tatsumi K"/>
            <person name="Tanaka K"/>
            <person name="Motone F"/>
            <person name="Kageyama Y"/>
            <person name="Nozu R"/>
            <person name="Adachi N"/>
            <person name="Nishimura O"/>
            <person name="Nakagawa R"/>
            <person name="Tanegashima C"/>
            <person name="Kiyatake I"/>
            <person name="Matsumoto R"/>
            <person name="Murakumo K"/>
            <person name="Nishida K"/>
            <person name="Terakita A"/>
            <person name="Kuratani S"/>
            <person name="Sato K"/>
            <person name="Hyodo S Kuraku.S."/>
        </authorList>
    </citation>
    <scope>NUCLEOTIDE SEQUENCE [LARGE SCALE GENOMIC DNA]</scope>
</reference>
<evidence type="ECO:0000256" key="5">
    <source>
        <dbReference type="ARBA" id="ARBA00022475"/>
    </source>
</evidence>
<comment type="caution">
    <text evidence="16">The sequence shown here is derived from an EMBL/GenBank/DDBJ whole genome shotgun (WGS) entry which is preliminary data.</text>
</comment>
<feature type="transmembrane region" description="Helical" evidence="14">
    <location>
        <begin position="111"/>
        <end position="130"/>
    </location>
</feature>
<protein>
    <recommendedName>
        <fullName evidence="13">Sodium/hydrogen exchanger</fullName>
    </recommendedName>
</protein>
<feature type="transmembrane region" description="Helical" evidence="14">
    <location>
        <begin position="44"/>
        <end position="60"/>
    </location>
</feature>
<keyword evidence="5" id="KW-1003">Cell membrane</keyword>
<comment type="similarity">
    <text evidence="13">Belongs to the monovalent cation:proton antiporter 1 (CPA1) transporter (TC 2.A.36) family.</text>
</comment>
<feature type="transmembrane region" description="Helical" evidence="14">
    <location>
        <begin position="301"/>
        <end position="322"/>
    </location>
</feature>
<evidence type="ECO:0000256" key="10">
    <source>
        <dbReference type="ARBA" id="ARBA00023065"/>
    </source>
</evidence>
<keyword evidence="7" id="KW-0967">Endosome</keyword>
<evidence type="ECO:0000256" key="6">
    <source>
        <dbReference type="ARBA" id="ARBA00022692"/>
    </source>
</evidence>
<evidence type="ECO:0000313" key="16">
    <source>
        <dbReference type="EMBL" id="GCC27052.1"/>
    </source>
</evidence>
<accession>A0A401S9H7</accession>
<dbReference type="EMBL" id="BEZZ01000147">
    <property type="protein sequence ID" value="GCC27052.1"/>
    <property type="molecule type" value="Genomic_DNA"/>
</dbReference>
<dbReference type="PRINTS" id="PR01087">
    <property type="entry name" value="NAHEXCHNGR3"/>
</dbReference>
<feature type="transmembrane region" description="Helical" evidence="14">
    <location>
        <begin position="366"/>
        <end position="386"/>
    </location>
</feature>
<dbReference type="GO" id="GO:0098719">
    <property type="term" value="P:sodium ion import across plasma membrane"/>
    <property type="evidence" value="ECO:0007669"/>
    <property type="project" value="TreeGrafter"/>
</dbReference>
<feature type="transmembrane region" description="Helical" evidence="14">
    <location>
        <begin position="271"/>
        <end position="289"/>
    </location>
</feature>
<keyword evidence="10 13" id="KW-0406">Ion transport</keyword>
<dbReference type="InterPro" id="IPR018410">
    <property type="entry name" value="Na/H_exchanger_3/5"/>
</dbReference>
<keyword evidence="8 14" id="KW-1133">Transmembrane helix</keyword>
<keyword evidence="9" id="KW-0915">Sodium</keyword>
<keyword evidence="17" id="KW-1185">Reference proteome</keyword>
<dbReference type="GO" id="GO:0005886">
    <property type="term" value="C:plasma membrane"/>
    <property type="evidence" value="ECO:0007669"/>
    <property type="project" value="UniProtKB-SubCell"/>
</dbReference>
<dbReference type="InterPro" id="IPR004709">
    <property type="entry name" value="NaH_exchanger"/>
</dbReference>
<dbReference type="PANTHER" id="PTHR10110:SF56">
    <property type="entry name" value="SODIUM_HYDROGEN EXCHANGER 5"/>
    <property type="match status" value="1"/>
</dbReference>
<dbReference type="GO" id="GO:0015386">
    <property type="term" value="F:potassium:proton antiporter activity"/>
    <property type="evidence" value="ECO:0007669"/>
    <property type="project" value="TreeGrafter"/>
</dbReference>
<dbReference type="InterPro" id="IPR006153">
    <property type="entry name" value="Cation/H_exchanger_TM"/>
</dbReference>
<dbReference type="OrthoDB" id="196264at2759"/>
<feature type="transmembrane region" description="Helical" evidence="14">
    <location>
        <begin position="72"/>
        <end position="91"/>
    </location>
</feature>
<comment type="subcellular location">
    <subcellularLocation>
        <location evidence="2">Cell membrane</location>
        <topology evidence="2">Multi-pass membrane protein</topology>
    </subcellularLocation>
    <subcellularLocation>
        <location evidence="1">Recycling endosome membrane</location>
        <topology evidence="1">Multi-pass membrane protein</topology>
    </subcellularLocation>
</comment>
<keyword evidence="6 13" id="KW-0812">Transmembrane</keyword>
<evidence type="ECO:0000256" key="12">
    <source>
        <dbReference type="ARBA" id="ARBA00023201"/>
    </source>
</evidence>
<evidence type="ECO:0000256" key="14">
    <source>
        <dbReference type="SAM" id="Phobius"/>
    </source>
</evidence>
<dbReference type="PANTHER" id="PTHR10110">
    <property type="entry name" value="SODIUM/HYDROGEN EXCHANGER"/>
    <property type="match status" value="1"/>
</dbReference>
<name>A0A401S9H7_CHIPU</name>
<evidence type="ECO:0000259" key="15">
    <source>
        <dbReference type="Pfam" id="PF00999"/>
    </source>
</evidence>
<dbReference type="Gene3D" id="6.10.140.1330">
    <property type="match status" value="1"/>
</dbReference>
<evidence type="ECO:0000256" key="13">
    <source>
        <dbReference type="RuleBase" id="RU003722"/>
    </source>
</evidence>
<dbReference type="Pfam" id="PF00999">
    <property type="entry name" value="Na_H_Exchanger"/>
    <property type="match status" value="1"/>
</dbReference>
<evidence type="ECO:0000313" key="17">
    <source>
        <dbReference type="Proteomes" id="UP000287033"/>
    </source>
</evidence>
<dbReference type="PRINTS" id="PR01084">
    <property type="entry name" value="NAHEXCHNGR"/>
</dbReference>
<evidence type="ECO:0000256" key="9">
    <source>
        <dbReference type="ARBA" id="ARBA00023053"/>
    </source>
</evidence>
<feature type="transmembrane region" description="Helical" evidence="14">
    <location>
        <begin position="139"/>
        <end position="161"/>
    </location>
</feature>
<evidence type="ECO:0000256" key="2">
    <source>
        <dbReference type="ARBA" id="ARBA00004651"/>
    </source>
</evidence>
<keyword evidence="11 14" id="KW-0472">Membrane</keyword>
<evidence type="ECO:0000256" key="1">
    <source>
        <dbReference type="ARBA" id="ARBA00004195"/>
    </source>
</evidence>
<keyword evidence="4 13" id="KW-0050">Antiport</keyword>
<keyword evidence="3 13" id="KW-0813">Transport</keyword>
<feature type="transmembrane region" description="Helical" evidence="14">
    <location>
        <begin position="181"/>
        <end position="205"/>
    </location>
</feature>
<dbReference type="GO" id="GO:0051453">
    <property type="term" value="P:regulation of intracellular pH"/>
    <property type="evidence" value="ECO:0007669"/>
    <property type="project" value="TreeGrafter"/>
</dbReference>
<sequence length="858" mass="96875">FHLSSKVTTVVPESCLLIFLGLGLGGIVLAAAKKPEYQLDPDTFFLFLLPPIVLDSGYFMPSRLFFDNFGAILMYAAIGTLWNSFTTGIALWGIKLAGLMDPKVEADLLDFLLFGSLISAVDPVAVIAVFEEVHVNETLFIIVFGESLLNDAVTVVLYKVFNSFAAIGSENIQALDYVKGVGSIFVVSLGGTAVGIVFAFVLALISRFTKRVRIIEPLFVFLIVYLAHLTAEMVSLSSILAVTFCGLCCKKYVEANISQKSRTTVKYTMKTLASSSETIIFMLLGISAVDTSKWTWDTGLVLFTLLFIFVFRAIGVILQSWILNHFRLVPLDRIDQVVMTYGGLRGAVAFALVILLNDQTVKAKDYFVATTITVIFFTVIIQGLTIKPLVKWLKVKRSDHHKPTLNEELHERAFDHILAAVEDIVGHHGYHYWRDKWEHFDKKYLSQLLMRKSAYRIKDDIWDLYQKLNVRDAISFADQGGHMSSGKFTFASMPSRTSFSETSVTNLLRESGSAVCLDLQVIDTVRSGRDREDTVMHHVLRENLYKPRRRYQGNYSRHFITQGEQERQEREVFQRNMRSRLESFKSTKHNVYSSKNKCRHKKEHKCQKRRHVEGINGQVPNDKLRRNVSWHDTVPVFVEVDSEDEEKDKFTKMKEQEDDEGITFMARTVNENLQERKISGNVEYPQSPSIFPPSPTTAEKELPWKGNQGELTACVSSETNKIVPIDLQYAWKQSMDSLVSPTVSDAVPKTSNFMLEECTSAVLLVPRHPIHFQFPEACTAADKSTDEDTMESIRQQELQPLMSAEGDSRHVPAAGLVSTRWPAPFHRPSYVSALRSLVASTQCNMKQSEKSGNVQTNL</sequence>
<evidence type="ECO:0000256" key="11">
    <source>
        <dbReference type="ARBA" id="ARBA00023136"/>
    </source>
</evidence>
<evidence type="ECO:0000256" key="4">
    <source>
        <dbReference type="ARBA" id="ARBA00022449"/>
    </source>
</evidence>
<feature type="non-terminal residue" evidence="16">
    <location>
        <position position="1"/>
    </location>
</feature>
<evidence type="ECO:0000256" key="8">
    <source>
        <dbReference type="ARBA" id="ARBA00022989"/>
    </source>
</evidence>
<keyword evidence="12 13" id="KW-0739">Sodium transport</keyword>
<evidence type="ECO:0000256" key="7">
    <source>
        <dbReference type="ARBA" id="ARBA00022753"/>
    </source>
</evidence>
<evidence type="ECO:0000256" key="3">
    <source>
        <dbReference type="ARBA" id="ARBA00022448"/>
    </source>
</evidence>
<dbReference type="InterPro" id="IPR018422">
    <property type="entry name" value="Cation/H_exchanger_CPA1"/>
</dbReference>
<dbReference type="STRING" id="137246.A0A401S9H7"/>
<feature type="transmembrane region" description="Helical" evidence="14">
    <location>
        <begin position="14"/>
        <end position="32"/>
    </location>
</feature>
<feature type="domain" description="Cation/H+ exchanger transmembrane" evidence="15">
    <location>
        <begin position="8"/>
        <end position="392"/>
    </location>
</feature>
<dbReference type="GO" id="GO:0015385">
    <property type="term" value="F:sodium:proton antiporter activity"/>
    <property type="evidence" value="ECO:0007669"/>
    <property type="project" value="InterPro"/>
</dbReference>
<dbReference type="NCBIfam" id="TIGR00840">
    <property type="entry name" value="b_cpa1"/>
    <property type="match status" value="1"/>
</dbReference>
<feature type="transmembrane region" description="Helical" evidence="14">
    <location>
        <begin position="334"/>
        <end position="354"/>
    </location>
</feature>
<dbReference type="AlphaFoldDB" id="A0A401S9H7"/>
<dbReference type="OMA" id="AMHHLLC"/>
<dbReference type="GO" id="GO:0055038">
    <property type="term" value="C:recycling endosome membrane"/>
    <property type="evidence" value="ECO:0007669"/>
    <property type="project" value="UniProtKB-SubCell"/>
</dbReference>
<proteinExistence type="inferred from homology"/>
<organism evidence="16 17">
    <name type="scientific">Chiloscyllium punctatum</name>
    <name type="common">Brownbanded bambooshark</name>
    <name type="synonym">Hemiscyllium punctatum</name>
    <dbReference type="NCBI Taxonomy" id="137246"/>
    <lineage>
        <taxon>Eukaryota</taxon>
        <taxon>Metazoa</taxon>
        <taxon>Chordata</taxon>
        <taxon>Craniata</taxon>
        <taxon>Vertebrata</taxon>
        <taxon>Chondrichthyes</taxon>
        <taxon>Elasmobranchii</taxon>
        <taxon>Galeomorphii</taxon>
        <taxon>Galeoidea</taxon>
        <taxon>Orectolobiformes</taxon>
        <taxon>Hemiscylliidae</taxon>
        <taxon>Chiloscyllium</taxon>
    </lineage>
</organism>
<gene>
    <name evidence="16" type="ORF">chiPu_0005473</name>
</gene>